<accession>A0A3P1CZA4</accession>
<dbReference type="AlphaFoldDB" id="A0A3P1CZA4"/>
<dbReference type="EMBL" id="RQJP01000001">
    <property type="protein sequence ID" value="RRB18468.1"/>
    <property type="molecule type" value="Genomic_DNA"/>
</dbReference>
<name>A0A3P1CZA4_9BACT</name>
<reference evidence="1 2" key="1">
    <citation type="submission" date="2018-11" db="EMBL/GenBank/DDBJ databases">
        <authorList>
            <person name="Zhou Z."/>
            <person name="Wang G."/>
        </authorList>
    </citation>
    <scope>NUCLEOTIDE SEQUENCE [LARGE SCALE GENOMIC DNA]</scope>
    <source>
        <strain evidence="1 2">KCTC42998</strain>
    </source>
</reference>
<organism evidence="1 2">
    <name type="scientific">Larkinella knui</name>
    <dbReference type="NCBI Taxonomy" id="2025310"/>
    <lineage>
        <taxon>Bacteria</taxon>
        <taxon>Pseudomonadati</taxon>
        <taxon>Bacteroidota</taxon>
        <taxon>Cytophagia</taxon>
        <taxon>Cytophagales</taxon>
        <taxon>Spirosomataceae</taxon>
        <taxon>Larkinella</taxon>
    </lineage>
</organism>
<dbReference type="PROSITE" id="PS51257">
    <property type="entry name" value="PROKAR_LIPOPROTEIN"/>
    <property type="match status" value="1"/>
</dbReference>
<proteinExistence type="predicted"/>
<sequence length="364" mass="40072">MKTVKRTGLILPEFRLSPFILVLLVLVGSCVTPYQPDTQSIGSALVVEGLITDQPGPYAVNLSQTANYSYASLNLLISGATVILADNAGNQEVLKEIRPGSYQTAPNGIRGVAGRSYKISIRTASGKQYESPLELLKPAPPITQLKYEYQYNPAPFENDKKNTWEVFLDTKDPETPGDYYRWIWKNYEFTPACKLSDNINAEGFYVGIPCCTNCWNINQCYSNCINISSDAAINGKAISRQYIMSVPFTSRSSYYLEVEQQSISPGAFQFFNSVKKLVNNTGGLFDSAPATVGGNLKCISNPDEVVYGYFGAAGVSVMALKVDRTKDAVGIPNGKNIALDNMAPCLVCENSIYRTPNKPRFWDQ</sequence>
<evidence type="ECO:0000313" key="2">
    <source>
        <dbReference type="Proteomes" id="UP000274271"/>
    </source>
</evidence>
<dbReference type="OrthoDB" id="922982at2"/>
<dbReference type="Pfam" id="PF14054">
    <property type="entry name" value="DUF4249"/>
    <property type="match status" value="1"/>
</dbReference>
<comment type="caution">
    <text evidence="1">The sequence shown here is derived from an EMBL/GenBank/DDBJ whole genome shotgun (WGS) entry which is preliminary data.</text>
</comment>
<keyword evidence="2" id="KW-1185">Reference proteome</keyword>
<dbReference type="InterPro" id="IPR025345">
    <property type="entry name" value="DUF4249"/>
</dbReference>
<gene>
    <name evidence="1" type="ORF">EHT87_08400</name>
</gene>
<dbReference type="Proteomes" id="UP000274271">
    <property type="component" value="Unassembled WGS sequence"/>
</dbReference>
<protein>
    <submittedName>
        <fullName evidence="1">DUF4249 domain-containing protein</fullName>
    </submittedName>
</protein>
<evidence type="ECO:0000313" key="1">
    <source>
        <dbReference type="EMBL" id="RRB18468.1"/>
    </source>
</evidence>